<dbReference type="InterPro" id="IPR023346">
    <property type="entry name" value="Lysozyme-like_dom_sf"/>
</dbReference>
<protein>
    <submittedName>
        <fullName evidence="2">Lytic murein transglycosylase</fullName>
    </submittedName>
</protein>
<dbReference type="CDD" id="cd13399">
    <property type="entry name" value="Slt35-like"/>
    <property type="match status" value="1"/>
</dbReference>
<comment type="caution">
    <text evidence="2">The sequence shown here is derived from an EMBL/GenBank/DDBJ whole genome shotgun (WGS) entry which is preliminary data.</text>
</comment>
<evidence type="ECO:0000259" key="1">
    <source>
        <dbReference type="Pfam" id="PF13406"/>
    </source>
</evidence>
<dbReference type="GO" id="GO:0009253">
    <property type="term" value="P:peptidoglycan catabolic process"/>
    <property type="evidence" value="ECO:0007669"/>
    <property type="project" value="TreeGrafter"/>
</dbReference>
<name>A0A934Q679_9MICO</name>
<dbReference type="PANTHER" id="PTHR30163">
    <property type="entry name" value="MEMBRANE-BOUND LYTIC MUREIN TRANSGLYCOSYLASE B"/>
    <property type="match status" value="1"/>
</dbReference>
<dbReference type="InterPro" id="IPR031304">
    <property type="entry name" value="SLT_2"/>
</dbReference>
<proteinExistence type="predicted"/>
<dbReference type="EMBL" id="JAEHOH010000011">
    <property type="protein sequence ID" value="MBK0419115.1"/>
    <property type="molecule type" value="Genomic_DNA"/>
</dbReference>
<dbReference type="Proteomes" id="UP000608530">
    <property type="component" value="Unassembled WGS sequence"/>
</dbReference>
<feature type="domain" description="Transglycosylase SLT" evidence="1">
    <location>
        <begin position="80"/>
        <end position="143"/>
    </location>
</feature>
<dbReference type="AlphaFoldDB" id="A0A934Q679"/>
<gene>
    <name evidence="2" type="ORF">JD276_08710</name>
</gene>
<reference evidence="2" key="1">
    <citation type="submission" date="2020-12" db="EMBL/GenBank/DDBJ databases">
        <title>Leucobacter sp. CAS1, isolated from Chromium sludge.</title>
        <authorList>
            <person name="Xu Z."/>
        </authorList>
    </citation>
    <scope>NUCLEOTIDE SEQUENCE</scope>
    <source>
        <strain evidence="2">CSA1</strain>
    </source>
</reference>
<dbReference type="Gene3D" id="1.10.530.10">
    <property type="match status" value="1"/>
</dbReference>
<dbReference type="InterPro" id="IPR043426">
    <property type="entry name" value="MltB-like"/>
</dbReference>
<dbReference type="Pfam" id="PF13406">
    <property type="entry name" value="SLT_2"/>
    <property type="match status" value="1"/>
</dbReference>
<dbReference type="PANTHER" id="PTHR30163:SF8">
    <property type="entry name" value="LYTIC MUREIN TRANSGLYCOSYLASE"/>
    <property type="match status" value="1"/>
</dbReference>
<keyword evidence="3" id="KW-1185">Reference proteome</keyword>
<dbReference type="GO" id="GO:0008933">
    <property type="term" value="F:peptidoglycan lytic transglycosylase activity"/>
    <property type="evidence" value="ECO:0007669"/>
    <property type="project" value="TreeGrafter"/>
</dbReference>
<sequence>MRAYAGAAVHMSTEQPGCGIGWNTLAGIGWVESEHGTIDGGSIAGNGRASPPIVGIPLDGTSTDRIHDTDEGALDGDPVWDRAVGPMQFIPSTWATWGADGNGDGIEDPQHIDDSALAAARYLCEVGGDLRQPENWIAAVAAYNDTVEYNNRVADAADHYASVG</sequence>
<accession>A0A934Q679</accession>
<dbReference type="SUPFAM" id="SSF53955">
    <property type="entry name" value="Lysozyme-like"/>
    <property type="match status" value="1"/>
</dbReference>
<evidence type="ECO:0000313" key="3">
    <source>
        <dbReference type="Proteomes" id="UP000608530"/>
    </source>
</evidence>
<evidence type="ECO:0000313" key="2">
    <source>
        <dbReference type="EMBL" id="MBK0419115.1"/>
    </source>
</evidence>
<organism evidence="2 3">
    <name type="scientific">Leucobacter chromiisoli</name>
    <dbReference type="NCBI Taxonomy" id="2796471"/>
    <lineage>
        <taxon>Bacteria</taxon>
        <taxon>Bacillati</taxon>
        <taxon>Actinomycetota</taxon>
        <taxon>Actinomycetes</taxon>
        <taxon>Micrococcales</taxon>
        <taxon>Microbacteriaceae</taxon>
        <taxon>Leucobacter</taxon>
    </lineage>
</organism>